<dbReference type="Proteomes" id="UP000714380">
    <property type="component" value="Unassembled WGS sequence"/>
</dbReference>
<reference evidence="1 2" key="1">
    <citation type="submission" date="2020-12" db="EMBL/GenBank/DDBJ databases">
        <title>Novel Thalassolituus-related marine hydrocarbonoclastic bacteria mediated algae-derived hydrocarbons mineralization in twilight zone of the northern South China Sea.</title>
        <authorList>
            <person name="Dong C."/>
        </authorList>
    </citation>
    <scope>NUCLEOTIDE SEQUENCE [LARGE SCALE GENOMIC DNA]</scope>
    <source>
        <strain evidence="1 2">IMCC1826</strain>
    </source>
</reference>
<evidence type="ECO:0008006" key="3">
    <source>
        <dbReference type="Google" id="ProtNLM"/>
    </source>
</evidence>
<keyword evidence="2" id="KW-1185">Reference proteome</keyword>
<gene>
    <name evidence="1" type="ORF">I9W95_05035</name>
</gene>
<evidence type="ECO:0000313" key="2">
    <source>
        <dbReference type="Proteomes" id="UP000714380"/>
    </source>
</evidence>
<organism evidence="1 2">
    <name type="scientific">Thalassolituus marinus</name>
    <dbReference type="NCBI Taxonomy" id="671053"/>
    <lineage>
        <taxon>Bacteria</taxon>
        <taxon>Pseudomonadati</taxon>
        <taxon>Pseudomonadota</taxon>
        <taxon>Gammaproteobacteria</taxon>
        <taxon>Oceanospirillales</taxon>
        <taxon>Oceanospirillaceae</taxon>
        <taxon>Thalassolituus</taxon>
    </lineage>
</organism>
<dbReference type="RefSeq" id="WP_225672490.1">
    <property type="nucleotide sequence ID" value="NZ_JAEDAH010000020.1"/>
</dbReference>
<name>A0ABS7ZMN3_9GAMM</name>
<comment type="caution">
    <text evidence="1">The sequence shown here is derived from an EMBL/GenBank/DDBJ whole genome shotgun (WGS) entry which is preliminary data.</text>
</comment>
<dbReference type="EMBL" id="JAEDAH010000020">
    <property type="protein sequence ID" value="MCA6062967.1"/>
    <property type="molecule type" value="Genomic_DNA"/>
</dbReference>
<evidence type="ECO:0000313" key="1">
    <source>
        <dbReference type="EMBL" id="MCA6062967.1"/>
    </source>
</evidence>
<sequence>MNIDSLREIIPLNESDYCEECHKENLRGWTNSNELETKLPKIAEIESLNSNGFEIYKKGVENPFSFEATAALSYYPYNGSSVYQCSSCKGIILICLETGGHSARHQARWIPSSIRLEP</sequence>
<protein>
    <recommendedName>
        <fullName evidence="3">C2H2-type domain-containing protein</fullName>
    </recommendedName>
</protein>
<accession>A0ABS7ZMN3</accession>
<proteinExistence type="predicted"/>